<organism evidence="2 3">
    <name type="scientific">Ramalina farinacea</name>
    <dbReference type="NCBI Taxonomy" id="258253"/>
    <lineage>
        <taxon>Eukaryota</taxon>
        <taxon>Fungi</taxon>
        <taxon>Dikarya</taxon>
        <taxon>Ascomycota</taxon>
        <taxon>Pezizomycotina</taxon>
        <taxon>Lecanoromycetes</taxon>
        <taxon>OSLEUM clade</taxon>
        <taxon>Lecanoromycetidae</taxon>
        <taxon>Lecanorales</taxon>
        <taxon>Lecanorineae</taxon>
        <taxon>Ramalinaceae</taxon>
        <taxon>Ramalina</taxon>
    </lineage>
</organism>
<dbReference type="EMBL" id="JAPUFD010000003">
    <property type="protein sequence ID" value="MDI1486188.1"/>
    <property type="molecule type" value="Genomic_DNA"/>
</dbReference>
<evidence type="ECO:0000256" key="1">
    <source>
        <dbReference type="SAM" id="MobiDB-lite"/>
    </source>
</evidence>
<keyword evidence="3" id="KW-1185">Reference proteome</keyword>
<comment type="caution">
    <text evidence="2">The sequence shown here is derived from an EMBL/GenBank/DDBJ whole genome shotgun (WGS) entry which is preliminary data.</text>
</comment>
<proteinExistence type="predicted"/>
<feature type="region of interest" description="Disordered" evidence="1">
    <location>
        <begin position="50"/>
        <end position="69"/>
    </location>
</feature>
<accession>A0AA43QK51</accession>
<name>A0AA43QK51_9LECA</name>
<evidence type="ECO:0000313" key="2">
    <source>
        <dbReference type="EMBL" id="MDI1486188.1"/>
    </source>
</evidence>
<dbReference type="AlphaFoldDB" id="A0AA43QK51"/>
<gene>
    <name evidence="2" type="ORF">OHK93_005414</name>
</gene>
<evidence type="ECO:0000313" key="3">
    <source>
        <dbReference type="Proteomes" id="UP001161017"/>
    </source>
</evidence>
<feature type="compositionally biased region" description="Basic and acidic residues" evidence="1">
    <location>
        <begin position="59"/>
        <end position="69"/>
    </location>
</feature>
<protein>
    <submittedName>
        <fullName evidence="2">Uncharacterized protein</fullName>
    </submittedName>
</protein>
<dbReference type="Proteomes" id="UP001161017">
    <property type="component" value="Unassembled WGS sequence"/>
</dbReference>
<sequence>MVNVKFPRKEQAPSLHPEDAILLEQCGAIGSVTNNKRLFSQRAIASISSSSVASPNVDTDPHAELLPDQRQSREHLEYLGYESDTARTLWRRWSDWQDDPDDIGLEPPDLEEVVVCAMDSKEDNALSLSDDWHAVMTSWGINEELQAKIMNPEFEAVRLTEGAKHWVMLAMKGREKRLDDIYARSRNRFGRWLKRRVEKPFSAEAYTPEDVNETEDREDIVKLGTDEDGNIVRQHDDDGNIVRQHDDDAKHSNEQQMPLLKTGWTALWKPLVNYLCKESHYLYCFPACTHSDFRGIGGGYPPLYLFASKDLATTYARYMASLIGGGSSGARLLRIDVPAYLVESLHPFHLEFDAEYEDSPDTALFKQVVHASRSGRRWPANLAAHEKWPLLIGNVCKSDERAVAQLARWQDVSKEHLVEHEGAEWDDDKEGFEGGREFAIQYAFSGEETIDRLVAEGEVFLETFGDD</sequence>
<reference evidence="2" key="1">
    <citation type="journal article" date="2023" name="Genome Biol. Evol.">
        <title>First Whole Genome Sequence and Flow Cytometry Genome Size Data for the Lichen-Forming Fungus Ramalina farinacea (Ascomycota).</title>
        <authorList>
            <person name="Llewellyn T."/>
            <person name="Mian S."/>
            <person name="Hill R."/>
            <person name="Leitch I.J."/>
            <person name="Gaya E."/>
        </authorList>
    </citation>
    <scope>NUCLEOTIDE SEQUENCE</scope>
    <source>
        <strain evidence="2">LIQ254RAFAR</strain>
    </source>
</reference>